<keyword evidence="3" id="KW-1185">Reference proteome</keyword>
<reference evidence="2 3" key="1">
    <citation type="submission" date="2016-10" db="EMBL/GenBank/DDBJ databases">
        <title>Genome sequence of Planktotalea frisia SH6-1.</title>
        <authorList>
            <person name="Poehlein A."/>
            <person name="Bakenhus I."/>
            <person name="Voget S."/>
            <person name="Brinkhoff T."/>
            <person name="Simon M."/>
        </authorList>
    </citation>
    <scope>NUCLEOTIDE SEQUENCE [LARGE SCALE GENOMIC DNA]</scope>
    <source>
        <strain evidence="2 3">SH6-1</strain>
    </source>
</reference>
<evidence type="ECO:0008006" key="4">
    <source>
        <dbReference type="Google" id="ProtNLM"/>
    </source>
</evidence>
<evidence type="ECO:0000313" key="2">
    <source>
        <dbReference type="EMBL" id="OJI95054.1"/>
    </source>
</evidence>
<dbReference type="RefSeq" id="WP_139292086.1">
    <property type="nucleotide sequence ID" value="NZ_MLCB01000063.1"/>
</dbReference>
<keyword evidence="1" id="KW-0732">Signal</keyword>
<dbReference type="AlphaFoldDB" id="A0A1L9P0X1"/>
<dbReference type="EMBL" id="MLCB01000063">
    <property type="protein sequence ID" value="OJI95054.1"/>
    <property type="molecule type" value="Genomic_DNA"/>
</dbReference>
<gene>
    <name evidence="2" type="ORF">PFRI_07030</name>
</gene>
<dbReference type="Proteomes" id="UP000184514">
    <property type="component" value="Unassembled WGS sequence"/>
</dbReference>
<organism evidence="2 3">
    <name type="scientific">Planktotalea frisia</name>
    <dbReference type="NCBI Taxonomy" id="696762"/>
    <lineage>
        <taxon>Bacteria</taxon>
        <taxon>Pseudomonadati</taxon>
        <taxon>Pseudomonadota</taxon>
        <taxon>Alphaproteobacteria</taxon>
        <taxon>Rhodobacterales</taxon>
        <taxon>Paracoccaceae</taxon>
        <taxon>Planktotalea</taxon>
    </lineage>
</organism>
<comment type="caution">
    <text evidence="2">The sequence shown here is derived from an EMBL/GenBank/DDBJ whole genome shotgun (WGS) entry which is preliminary data.</text>
</comment>
<proteinExistence type="predicted"/>
<protein>
    <recommendedName>
        <fullName evidence="4">Pectinesterase inhibitor domain-containing protein</fullName>
    </recommendedName>
</protein>
<feature type="chain" id="PRO_5012747344" description="Pectinesterase inhibitor domain-containing protein" evidence="1">
    <location>
        <begin position="23"/>
        <end position="85"/>
    </location>
</feature>
<feature type="signal peptide" evidence="1">
    <location>
        <begin position="1"/>
        <end position="22"/>
    </location>
</feature>
<sequence>MNYVLRTFASLLFISFCSTSRAETDSAICETIAKAEGRQLCYERLAAVTSMSDVILEISILLKEHMFKDAVGSGPINCLDAGLSS</sequence>
<accession>A0A1L9P0X1</accession>
<evidence type="ECO:0000313" key="3">
    <source>
        <dbReference type="Proteomes" id="UP000184514"/>
    </source>
</evidence>
<name>A0A1L9P0X1_9RHOB</name>
<evidence type="ECO:0000256" key="1">
    <source>
        <dbReference type="SAM" id="SignalP"/>
    </source>
</evidence>